<gene>
    <name evidence="1" type="ORF">FWK35_00013542</name>
</gene>
<dbReference type="Proteomes" id="UP000478052">
    <property type="component" value="Unassembled WGS sequence"/>
</dbReference>
<feature type="non-terminal residue" evidence="1">
    <location>
        <position position="254"/>
    </location>
</feature>
<organism evidence="1 2">
    <name type="scientific">Aphis craccivora</name>
    <name type="common">Cowpea aphid</name>
    <dbReference type="NCBI Taxonomy" id="307492"/>
    <lineage>
        <taxon>Eukaryota</taxon>
        <taxon>Metazoa</taxon>
        <taxon>Ecdysozoa</taxon>
        <taxon>Arthropoda</taxon>
        <taxon>Hexapoda</taxon>
        <taxon>Insecta</taxon>
        <taxon>Pterygota</taxon>
        <taxon>Neoptera</taxon>
        <taxon>Paraneoptera</taxon>
        <taxon>Hemiptera</taxon>
        <taxon>Sternorrhyncha</taxon>
        <taxon>Aphidomorpha</taxon>
        <taxon>Aphidoidea</taxon>
        <taxon>Aphididae</taxon>
        <taxon>Aphidini</taxon>
        <taxon>Aphis</taxon>
        <taxon>Aphis</taxon>
    </lineage>
</organism>
<evidence type="ECO:0000313" key="2">
    <source>
        <dbReference type="Proteomes" id="UP000478052"/>
    </source>
</evidence>
<proteinExistence type="predicted"/>
<dbReference type="AlphaFoldDB" id="A0A6G0Y670"/>
<reference evidence="1 2" key="1">
    <citation type="submission" date="2019-08" db="EMBL/GenBank/DDBJ databases">
        <title>Whole genome of Aphis craccivora.</title>
        <authorList>
            <person name="Voronova N.V."/>
            <person name="Shulinski R.S."/>
            <person name="Bandarenka Y.V."/>
            <person name="Zhorov D.G."/>
            <person name="Warner D."/>
        </authorList>
    </citation>
    <scope>NUCLEOTIDE SEQUENCE [LARGE SCALE GENOMIC DNA]</scope>
    <source>
        <strain evidence="1">180601</strain>
        <tissue evidence="1">Whole Body</tissue>
    </source>
</reference>
<sequence>MRMLAHYLFSISSHANLRKNDSARINLNRQFNAISLCRNRDLLAERATRMFPLSGVVHTRSALSIRLDEHTNPAAIQLLDNSQDIRRLKRRRPYDLTKTGISPLGVITQTFKNNEKLWIDKINTRGGSLGFNVPPLAQKKGRTFLSINPLPDYSLDYVGNEVYYPANVHLIHMNKDLRSLLTDKIVLKRFKVYLLFNSIMRNTITTVKTWTWCGITKLPCLMNSILASCVPNKILLVNNMVPNEIKETLKKAEM</sequence>
<dbReference type="EMBL" id="VUJU01005998">
    <property type="protein sequence ID" value="KAF0749712.1"/>
    <property type="molecule type" value="Genomic_DNA"/>
</dbReference>
<accession>A0A6G0Y670</accession>
<evidence type="ECO:0000313" key="1">
    <source>
        <dbReference type="EMBL" id="KAF0749712.1"/>
    </source>
</evidence>
<protein>
    <submittedName>
        <fullName evidence="1">Zinc finger BED domain-containing protein 1-like</fullName>
    </submittedName>
</protein>
<keyword evidence="2" id="KW-1185">Reference proteome</keyword>
<name>A0A6G0Y670_APHCR</name>
<comment type="caution">
    <text evidence="1">The sequence shown here is derived from an EMBL/GenBank/DDBJ whole genome shotgun (WGS) entry which is preliminary data.</text>
</comment>